<feature type="region of interest" description="Disordered" evidence="1">
    <location>
        <begin position="1"/>
        <end position="37"/>
    </location>
</feature>
<accession>A0A2I0X799</accession>
<dbReference type="EMBL" id="KZ502082">
    <property type="protein sequence ID" value="PKU83795.1"/>
    <property type="molecule type" value="Genomic_DNA"/>
</dbReference>
<evidence type="ECO:0000256" key="1">
    <source>
        <dbReference type="SAM" id="MobiDB-lite"/>
    </source>
</evidence>
<protein>
    <submittedName>
        <fullName evidence="2">Uncharacterized protein</fullName>
    </submittedName>
</protein>
<reference evidence="2 3" key="1">
    <citation type="journal article" date="2016" name="Sci. Rep.">
        <title>The Dendrobium catenatum Lindl. genome sequence provides insights into polysaccharide synthase, floral development and adaptive evolution.</title>
        <authorList>
            <person name="Zhang G.Q."/>
            <person name="Xu Q."/>
            <person name="Bian C."/>
            <person name="Tsai W.C."/>
            <person name="Yeh C.M."/>
            <person name="Liu K.W."/>
            <person name="Yoshida K."/>
            <person name="Zhang L.S."/>
            <person name="Chang S.B."/>
            <person name="Chen F."/>
            <person name="Shi Y."/>
            <person name="Su Y.Y."/>
            <person name="Zhang Y.Q."/>
            <person name="Chen L.J."/>
            <person name="Yin Y."/>
            <person name="Lin M."/>
            <person name="Huang H."/>
            <person name="Deng H."/>
            <person name="Wang Z.W."/>
            <person name="Zhu S.L."/>
            <person name="Zhao X."/>
            <person name="Deng C."/>
            <person name="Niu S.C."/>
            <person name="Huang J."/>
            <person name="Wang M."/>
            <person name="Liu G.H."/>
            <person name="Yang H.J."/>
            <person name="Xiao X.J."/>
            <person name="Hsiao Y.Y."/>
            <person name="Wu W.L."/>
            <person name="Chen Y.Y."/>
            <person name="Mitsuda N."/>
            <person name="Ohme-Takagi M."/>
            <person name="Luo Y.B."/>
            <person name="Van de Peer Y."/>
            <person name="Liu Z.J."/>
        </authorList>
    </citation>
    <scope>NUCLEOTIDE SEQUENCE [LARGE SCALE GENOMIC DNA]</scope>
    <source>
        <tissue evidence="2">The whole plant</tissue>
    </source>
</reference>
<sequence length="83" mass="9705">MEFDSSGHKHKLFKELQSLGPMKEQNRRGMSDLRKKNYLRGSSQSCQKYVSRNLHCKLQSGKIPEVGAYDQRFYQISCFGLHH</sequence>
<proteinExistence type="predicted"/>
<keyword evidence="3" id="KW-1185">Reference proteome</keyword>
<organism evidence="2 3">
    <name type="scientific">Dendrobium catenatum</name>
    <dbReference type="NCBI Taxonomy" id="906689"/>
    <lineage>
        <taxon>Eukaryota</taxon>
        <taxon>Viridiplantae</taxon>
        <taxon>Streptophyta</taxon>
        <taxon>Embryophyta</taxon>
        <taxon>Tracheophyta</taxon>
        <taxon>Spermatophyta</taxon>
        <taxon>Magnoliopsida</taxon>
        <taxon>Liliopsida</taxon>
        <taxon>Asparagales</taxon>
        <taxon>Orchidaceae</taxon>
        <taxon>Epidendroideae</taxon>
        <taxon>Malaxideae</taxon>
        <taxon>Dendrobiinae</taxon>
        <taxon>Dendrobium</taxon>
    </lineage>
</organism>
<reference evidence="2 3" key="2">
    <citation type="journal article" date="2017" name="Nature">
        <title>The Apostasia genome and the evolution of orchids.</title>
        <authorList>
            <person name="Zhang G.Q."/>
            <person name="Liu K.W."/>
            <person name="Li Z."/>
            <person name="Lohaus R."/>
            <person name="Hsiao Y.Y."/>
            <person name="Niu S.C."/>
            <person name="Wang J.Y."/>
            <person name="Lin Y.C."/>
            <person name="Xu Q."/>
            <person name="Chen L.J."/>
            <person name="Yoshida K."/>
            <person name="Fujiwara S."/>
            <person name="Wang Z.W."/>
            <person name="Zhang Y.Q."/>
            <person name="Mitsuda N."/>
            <person name="Wang M."/>
            <person name="Liu G.H."/>
            <person name="Pecoraro L."/>
            <person name="Huang H.X."/>
            <person name="Xiao X.J."/>
            <person name="Lin M."/>
            <person name="Wu X.Y."/>
            <person name="Wu W.L."/>
            <person name="Chen Y.Y."/>
            <person name="Chang S.B."/>
            <person name="Sakamoto S."/>
            <person name="Ohme-Takagi M."/>
            <person name="Yagi M."/>
            <person name="Zeng S.J."/>
            <person name="Shen C.Y."/>
            <person name="Yeh C.M."/>
            <person name="Luo Y.B."/>
            <person name="Tsai W.C."/>
            <person name="Van de Peer Y."/>
            <person name="Liu Z.J."/>
        </authorList>
    </citation>
    <scope>NUCLEOTIDE SEQUENCE [LARGE SCALE GENOMIC DNA]</scope>
    <source>
        <tissue evidence="2">The whole plant</tissue>
    </source>
</reference>
<evidence type="ECO:0000313" key="3">
    <source>
        <dbReference type="Proteomes" id="UP000233837"/>
    </source>
</evidence>
<gene>
    <name evidence="2" type="ORF">MA16_Dca010888</name>
</gene>
<evidence type="ECO:0000313" key="2">
    <source>
        <dbReference type="EMBL" id="PKU83795.1"/>
    </source>
</evidence>
<feature type="compositionally biased region" description="Basic and acidic residues" evidence="1">
    <location>
        <begin position="24"/>
        <end position="35"/>
    </location>
</feature>
<dbReference type="AlphaFoldDB" id="A0A2I0X799"/>
<name>A0A2I0X799_9ASPA</name>
<dbReference type="Proteomes" id="UP000233837">
    <property type="component" value="Unassembled WGS sequence"/>
</dbReference>